<feature type="domain" description="NTP pyrophosphohydrolase MazG-like" evidence="2">
    <location>
        <begin position="38"/>
        <end position="118"/>
    </location>
</feature>
<feature type="region of interest" description="Disordered" evidence="1">
    <location>
        <begin position="240"/>
        <end position="263"/>
    </location>
</feature>
<dbReference type="EMBL" id="JBHUGA010000040">
    <property type="protein sequence ID" value="MFD1847214.1"/>
    <property type="molecule type" value="Genomic_DNA"/>
</dbReference>
<accession>A0ABW4Q947</accession>
<comment type="caution">
    <text evidence="3">The sequence shown here is derived from an EMBL/GenBank/DDBJ whole genome shotgun (WGS) entry which is preliminary data.</text>
</comment>
<dbReference type="InterPro" id="IPR011551">
    <property type="entry name" value="NTP_PyrPHydrolase_MazG"/>
</dbReference>
<proteinExistence type="predicted"/>
<evidence type="ECO:0000256" key="1">
    <source>
        <dbReference type="SAM" id="MobiDB-lite"/>
    </source>
</evidence>
<dbReference type="PANTHER" id="PTHR30522:SF0">
    <property type="entry name" value="NUCLEOSIDE TRIPHOSPHATE PYROPHOSPHOHYDROLASE"/>
    <property type="match status" value="1"/>
</dbReference>
<dbReference type="SUPFAM" id="SSF101386">
    <property type="entry name" value="all-alpha NTP pyrophosphatases"/>
    <property type="match status" value="1"/>
</dbReference>
<gene>
    <name evidence="3" type="ORF">ACFSFX_11470</name>
</gene>
<dbReference type="CDD" id="cd11528">
    <property type="entry name" value="NTP-PPase_MazG_Nterm"/>
    <property type="match status" value="1"/>
</dbReference>
<dbReference type="InterPro" id="IPR004518">
    <property type="entry name" value="MazG-like_dom"/>
</dbReference>
<keyword evidence="4" id="KW-1185">Reference proteome</keyword>
<dbReference type="Proteomes" id="UP001597307">
    <property type="component" value="Unassembled WGS sequence"/>
</dbReference>
<sequence>MPESPPGTASPGGQHQLDRLVEVVAQLREHCPWMAELTHASLVEYLVEECYELVDALDAVSGSAASVDSPANLRGELGDVLLQVVLHAQLQREQHRFDLNDVIDGLTRKMVRRNPHVFAPDGTLRQSFPASIESIVETWHQVKRAEEPDRVDPFHGIPRHLPALALAAKTLRRAGDPLFEPTAAGPGTEPHTEAELGEQLLAVVQRSIASGLDPERALRSATLQFQERSRASLLEDMNGATTEVSTRLGTNPATGQASPDRTL</sequence>
<name>A0ABW4Q947_9MICC</name>
<dbReference type="PANTHER" id="PTHR30522">
    <property type="entry name" value="NUCLEOSIDE TRIPHOSPHATE PYROPHOSPHOHYDROLASE"/>
    <property type="match status" value="1"/>
</dbReference>
<evidence type="ECO:0000259" key="2">
    <source>
        <dbReference type="Pfam" id="PF03819"/>
    </source>
</evidence>
<evidence type="ECO:0000313" key="3">
    <source>
        <dbReference type="EMBL" id="MFD1847214.1"/>
    </source>
</evidence>
<protein>
    <submittedName>
        <fullName evidence="3">MazG nucleotide pyrophosphohydrolase domain-containing protein</fullName>
    </submittedName>
</protein>
<organism evidence="3 4">
    <name type="scientific">Arthrobacter flavus</name>
    <dbReference type="NCBI Taxonomy" id="95172"/>
    <lineage>
        <taxon>Bacteria</taxon>
        <taxon>Bacillati</taxon>
        <taxon>Actinomycetota</taxon>
        <taxon>Actinomycetes</taxon>
        <taxon>Micrococcales</taxon>
        <taxon>Micrococcaceae</taxon>
        <taxon>Arthrobacter</taxon>
    </lineage>
</organism>
<dbReference type="InterPro" id="IPR048015">
    <property type="entry name" value="NTP-PPase_MazG-like_N"/>
</dbReference>
<dbReference type="Pfam" id="PF03819">
    <property type="entry name" value="MazG"/>
    <property type="match status" value="1"/>
</dbReference>
<dbReference type="RefSeq" id="WP_343878850.1">
    <property type="nucleotide sequence ID" value="NZ_BAAAIJ010000032.1"/>
</dbReference>
<dbReference type="Gene3D" id="1.10.287.1080">
    <property type="entry name" value="MazG-like"/>
    <property type="match status" value="2"/>
</dbReference>
<reference evidence="4" key="1">
    <citation type="journal article" date="2019" name="Int. J. Syst. Evol. Microbiol.">
        <title>The Global Catalogue of Microorganisms (GCM) 10K type strain sequencing project: providing services to taxonomists for standard genome sequencing and annotation.</title>
        <authorList>
            <consortium name="The Broad Institute Genomics Platform"/>
            <consortium name="The Broad Institute Genome Sequencing Center for Infectious Disease"/>
            <person name="Wu L."/>
            <person name="Ma J."/>
        </authorList>
    </citation>
    <scope>NUCLEOTIDE SEQUENCE [LARGE SCALE GENOMIC DNA]</scope>
    <source>
        <strain evidence="4">JCM 11496</strain>
    </source>
</reference>
<evidence type="ECO:0000313" key="4">
    <source>
        <dbReference type="Proteomes" id="UP001597307"/>
    </source>
</evidence>